<dbReference type="InterPro" id="IPR023210">
    <property type="entry name" value="NADP_OxRdtase_dom"/>
</dbReference>
<keyword evidence="2" id="KW-0521">NADP</keyword>
<evidence type="ECO:0000256" key="3">
    <source>
        <dbReference type="ARBA" id="ARBA00023002"/>
    </source>
</evidence>
<dbReference type="EMBL" id="CAJFCV020000004">
    <property type="protein sequence ID" value="CAG9117667.1"/>
    <property type="molecule type" value="Genomic_DNA"/>
</dbReference>
<dbReference type="PANTHER" id="PTHR43827:SF3">
    <property type="entry name" value="NADP-DEPENDENT OXIDOREDUCTASE DOMAIN-CONTAINING PROTEIN"/>
    <property type="match status" value="1"/>
</dbReference>
<reference evidence="11" key="1">
    <citation type="submission" date="2016-11" db="UniProtKB">
        <authorList>
            <consortium name="WormBaseParasite"/>
        </authorList>
    </citation>
    <scope>IDENTIFICATION</scope>
</reference>
<accession>A0A1I7S538</accession>
<feature type="site" description="Lowers pKa of active site Tyr" evidence="6">
    <location>
        <position position="80"/>
    </location>
</feature>
<dbReference type="InterPro" id="IPR018170">
    <property type="entry name" value="Aldo/ket_reductase_CS"/>
</dbReference>
<protein>
    <submittedName>
        <fullName evidence="8">(pine wood nematode) hypothetical protein</fullName>
    </submittedName>
    <submittedName>
        <fullName evidence="11">Aldo_ket_red domain-containing protein</fullName>
    </submittedName>
</protein>
<sequence>MSQVGGPRIKLNSGQEIPLVGLGTFNVADVDKAVDVALKTGYRHFDTAKLYQNEAQLGDALQKYLPKYGVKREQIFLTTKFFLGPEKNTQRTKELVEESLRDLRTEYLDLVLIHFPRALEKENDDPTNADDRKEMWLALKEYNEKGIIKSIGVSNYEVRHLEEIPKYSSTLPAVIQLEFHPHFRRQEIRDYCKKHGIFFQAFSSLGRYSPNLINDPTVVATAKKNKTSVEQVLLSYATSQGIGIVPKSSTPERIVANFKVVDFKLPSEDIQHLNEIDVNQNYIVRCTGWLVK</sequence>
<dbReference type="PANTHER" id="PTHR43827">
    <property type="entry name" value="2,5-DIKETO-D-GLUCONIC ACID REDUCTASE"/>
    <property type="match status" value="1"/>
</dbReference>
<dbReference type="eggNOG" id="KOG1577">
    <property type="taxonomic scope" value="Eukaryota"/>
</dbReference>
<evidence type="ECO:0000256" key="2">
    <source>
        <dbReference type="ARBA" id="ARBA00022857"/>
    </source>
</evidence>
<dbReference type="InterPro" id="IPR036812">
    <property type="entry name" value="NAD(P)_OxRdtase_dom_sf"/>
</dbReference>
<organism evidence="9 11">
    <name type="scientific">Bursaphelenchus xylophilus</name>
    <name type="common">Pinewood nematode worm</name>
    <name type="synonym">Aphelenchoides xylophilus</name>
    <dbReference type="NCBI Taxonomy" id="6326"/>
    <lineage>
        <taxon>Eukaryota</taxon>
        <taxon>Metazoa</taxon>
        <taxon>Ecdysozoa</taxon>
        <taxon>Nematoda</taxon>
        <taxon>Chromadorea</taxon>
        <taxon>Rhabditida</taxon>
        <taxon>Tylenchina</taxon>
        <taxon>Tylenchomorpha</taxon>
        <taxon>Aphelenchoidea</taxon>
        <taxon>Aphelenchoididae</taxon>
        <taxon>Bursaphelenchus</taxon>
    </lineage>
</organism>
<keyword evidence="10" id="KW-1185">Reference proteome</keyword>
<feature type="domain" description="NADP-dependent oxidoreductase" evidence="7">
    <location>
        <begin position="24"/>
        <end position="277"/>
    </location>
</feature>
<dbReference type="OrthoDB" id="416253at2759"/>
<evidence type="ECO:0000256" key="1">
    <source>
        <dbReference type="ARBA" id="ARBA00007905"/>
    </source>
</evidence>
<dbReference type="PROSITE" id="PS00798">
    <property type="entry name" value="ALDOKETO_REDUCTASE_1"/>
    <property type="match status" value="1"/>
</dbReference>
<feature type="active site" description="Proton donor" evidence="4">
    <location>
        <position position="51"/>
    </location>
</feature>
<evidence type="ECO:0000259" key="7">
    <source>
        <dbReference type="Pfam" id="PF00248"/>
    </source>
</evidence>
<evidence type="ECO:0000313" key="10">
    <source>
        <dbReference type="Proteomes" id="UP000659654"/>
    </source>
</evidence>
<dbReference type="PROSITE" id="PS00063">
    <property type="entry name" value="ALDOKETO_REDUCTASE_3"/>
    <property type="match status" value="1"/>
</dbReference>
<dbReference type="Pfam" id="PF00248">
    <property type="entry name" value="Aldo_ket_red"/>
    <property type="match status" value="1"/>
</dbReference>
<evidence type="ECO:0000256" key="4">
    <source>
        <dbReference type="PIRSR" id="PIRSR000097-1"/>
    </source>
</evidence>
<dbReference type="WBParaSite" id="BXY_0812300.1">
    <property type="protein sequence ID" value="BXY_0812300.1"/>
    <property type="gene ID" value="BXY_0812300"/>
</dbReference>
<dbReference type="AlphaFoldDB" id="A0A1I7S538"/>
<dbReference type="PROSITE" id="PS00062">
    <property type="entry name" value="ALDOKETO_REDUCTASE_2"/>
    <property type="match status" value="1"/>
</dbReference>
<dbReference type="PIRSF" id="PIRSF000097">
    <property type="entry name" value="AKR"/>
    <property type="match status" value="1"/>
</dbReference>
<name>A0A1I7S538_BURXY</name>
<evidence type="ECO:0000256" key="6">
    <source>
        <dbReference type="PIRSR" id="PIRSR000097-3"/>
    </source>
</evidence>
<evidence type="ECO:0000313" key="11">
    <source>
        <dbReference type="WBParaSite" id="BXY_0812300.1"/>
    </source>
</evidence>
<dbReference type="SMR" id="A0A1I7S538"/>
<feature type="binding site" evidence="5">
    <location>
        <position position="114"/>
    </location>
    <ligand>
        <name>substrate</name>
    </ligand>
</feature>
<dbReference type="FunFam" id="3.20.20.100:FF:000002">
    <property type="entry name" value="2,5-diketo-D-gluconic acid reductase A"/>
    <property type="match status" value="1"/>
</dbReference>
<comment type="similarity">
    <text evidence="1">Belongs to the aldo/keto reductase family.</text>
</comment>
<evidence type="ECO:0000256" key="5">
    <source>
        <dbReference type="PIRSR" id="PIRSR000097-2"/>
    </source>
</evidence>
<proteinExistence type="inferred from homology"/>
<dbReference type="Proteomes" id="UP000582659">
    <property type="component" value="Unassembled WGS sequence"/>
</dbReference>
<evidence type="ECO:0000313" key="9">
    <source>
        <dbReference type="Proteomes" id="UP000095284"/>
    </source>
</evidence>
<evidence type="ECO:0000313" key="8">
    <source>
        <dbReference type="EMBL" id="CAD5227407.1"/>
    </source>
</evidence>
<keyword evidence="3" id="KW-0560">Oxidoreductase</keyword>
<dbReference type="Proteomes" id="UP000095284">
    <property type="component" value="Unplaced"/>
</dbReference>
<reference evidence="8" key="2">
    <citation type="submission" date="2020-09" db="EMBL/GenBank/DDBJ databases">
        <authorList>
            <person name="Kikuchi T."/>
        </authorList>
    </citation>
    <scope>NUCLEOTIDE SEQUENCE</scope>
    <source>
        <strain evidence="8">Ka4C1</strain>
    </source>
</reference>
<dbReference type="Gene3D" id="3.20.20.100">
    <property type="entry name" value="NADP-dependent oxidoreductase domain"/>
    <property type="match status" value="1"/>
</dbReference>
<dbReference type="Proteomes" id="UP000659654">
    <property type="component" value="Unassembled WGS sequence"/>
</dbReference>
<dbReference type="GO" id="GO:0016616">
    <property type="term" value="F:oxidoreductase activity, acting on the CH-OH group of donors, NAD or NADP as acceptor"/>
    <property type="evidence" value="ECO:0007669"/>
    <property type="project" value="UniProtKB-ARBA"/>
</dbReference>
<dbReference type="SUPFAM" id="SSF51430">
    <property type="entry name" value="NAD(P)-linked oxidoreductase"/>
    <property type="match status" value="1"/>
</dbReference>
<gene>
    <name evidence="8" type="ORF">BXYJ_LOCUS9934</name>
</gene>
<dbReference type="EMBL" id="CAJFDI010000004">
    <property type="protein sequence ID" value="CAD5227407.1"/>
    <property type="molecule type" value="Genomic_DNA"/>
</dbReference>
<dbReference type="InterPro" id="IPR020471">
    <property type="entry name" value="AKR"/>
</dbReference>
<dbReference type="PRINTS" id="PR00069">
    <property type="entry name" value="ALDKETRDTASE"/>
</dbReference>